<dbReference type="Proteomes" id="UP001196413">
    <property type="component" value="Unassembled WGS sequence"/>
</dbReference>
<evidence type="ECO:0000256" key="1">
    <source>
        <dbReference type="SAM" id="SignalP"/>
    </source>
</evidence>
<keyword evidence="3" id="KW-1185">Reference proteome</keyword>
<reference evidence="2" key="1">
    <citation type="submission" date="2021-06" db="EMBL/GenBank/DDBJ databases">
        <title>Parelaphostrongylus tenuis whole genome reference sequence.</title>
        <authorList>
            <person name="Garwood T.J."/>
            <person name="Larsen P.A."/>
            <person name="Fountain-Jones N.M."/>
            <person name="Garbe J.R."/>
            <person name="Macchietto M.G."/>
            <person name="Kania S.A."/>
            <person name="Gerhold R.W."/>
            <person name="Richards J.E."/>
            <person name="Wolf T.M."/>
        </authorList>
    </citation>
    <scope>NUCLEOTIDE SEQUENCE</scope>
    <source>
        <strain evidence="2">MNPRO001-30</strain>
        <tissue evidence="2">Meninges</tissue>
    </source>
</reference>
<dbReference type="EMBL" id="JAHQIW010004126">
    <property type="protein sequence ID" value="KAJ1361167.1"/>
    <property type="molecule type" value="Genomic_DNA"/>
</dbReference>
<proteinExistence type="predicted"/>
<sequence>MISILVLFVITVLCNAAARIRDPFDTATYSKQPPQPTNPFFSFNENPTELIRGDEEDVFTALSPKKIEKLPLQKREPRVVNDQPFEGSMTEDSKFLQPGVPQKLTGLATDWSLPNNFEYFHFGENDGVVVNPAATYLDGGEFEKITMPKCHFIGCAGPFPNDGTLSTNSPPQNDKVCHRIFVPLNRCTNNKGYPMGMLCSICCECSNAFVSEMKKTYGFKIGYNA</sequence>
<gene>
    <name evidence="2" type="ORF">KIN20_020360</name>
</gene>
<evidence type="ECO:0000313" key="2">
    <source>
        <dbReference type="EMBL" id="KAJ1361167.1"/>
    </source>
</evidence>
<feature type="chain" id="PRO_5041970668" evidence="1">
    <location>
        <begin position="17"/>
        <end position="225"/>
    </location>
</feature>
<organism evidence="2 3">
    <name type="scientific">Parelaphostrongylus tenuis</name>
    <name type="common">Meningeal worm</name>
    <dbReference type="NCBI Taxonomy" id="148309"/>
    <lineage>
        <taxon>Eukaryota</taxon>
        <taxon>Metazoa</taxon>
        <taxon>Ecdysozoa</taxon>
        <taxon>Nematoda</taxon>
        <taxon>Chromadorea</taxon>
        <taxon>Rhabditida</taxon>
        <taxon>Rhabditina</taxon>
        <taxon>Rhabditomorpha</taxon>
        <taxon>Strongyloidea</taxon>
        <taxon>Metastrongylidae</taxon>
        <taxon>Parelaphostrongylus</taxon>
    </lineage>
</organism>
<comment type="caution">
    <text evidence="2">The sequence shown here is derived from an EMBL/GenBank/DDBJ whole genome shotgun (WGS) entry which is preliminary data.</text>
</comment>
<protein>
    <submittedName>
        <fullName evidence="2">Uncharacterized protein</fullName>
    </submittedName>
</protein>
<dbReference type="AlphaFoldDB" id="A0AAD5QTC1"/>
<keyword evidence="1" id="KW-0732">Signal</keyword>
<evidence type="ECO:0000313" key="3">
    <source>
        <dbReference type="Proteomes" id="UP001196413"/>
    </source>
</evidence>
<feature type="signal peptide" evidence="1">
    <location>
        <begin position="1"/>
        <end position="16"/>
    </location>
</feature>
<accession>A0AAD5QTC1</accession>
<name>A0AAD5QTC1_PARTN</name>